<dbReference type="GO" id="GO:0004359">
    <property type="term" value="F:glutaminase activity"/>
    <property type="evidence" value="ECO:0007669"/>
    <property type="project" value="InterPro"/>
</dbReference>
<feature type="binding site" evidence="7">
    <location>
        <position position="122"/>
    </location>
    <ligand>
        <name>L-glutamine</name>
        <dbReference type="ChEBI" id="CHEBI:58359"/>
    </ligand>
</feature>
<dbReference type="SUPFAM" id="SSF52402">
    <property type="entry name" value="Adenine nucleotide alpha hydrolases-like"/>
    <property type="match status" value="1"/>
</dbReference>
<reference evidence="11 12" key="1">
    <citation type="submission" date="2010-05" db="EMBL/GenBank/DDBJ databases">
        <title>Complete sequence of Thermincola sp. JR.</title>
        <authorList>
            <consortium name="US DOE Joint Genome Institute"/>
            <person name="Lucas S."/>
            <person name="Copeland A."/>
            <person name="Lapidus A."/>
            <person name="Cheng J.-F."/>
            <person name="Bruce D."/>
            <person name="Goodwin L."/>
            <person name="Pitluck S."/>
            <person name="Chertkov O."/>
            <person name="Detter J.C."/>
            <person name="Han C."/>
            <person name="Tapia R."/>
            <person name="Land M."/>
            <person name="Hauser L."/>
            <person name="Kyrpides N."/>
            <person name="Mikhailova N."/>
            <person name="Hazen T.C."/>
            <person name="Woyke T."/>
        </authorList>
    </citation>
    <scope>NUCLEOTIDE SEQUENCE [LARGE SCALE GENOMIC DNA]</scope>
    <source>
        <strain evidence="11 12">JR</strain>
    </source>
</reference>
<dbReference type="PROSITE" id="PS50263">
    <property type="entry name" value="CN_HYDROLASE"/>
    <property type="match status" value="1"/>
</dbReference>
<dbReference type="GO" id="GO:0009435">
    <property type="term" value="P:NAD+ biosynthetic process"/>
    <property type="evidence" value="ECO:0007669"/>
    <property type="project" value="UniProtKB-UniRule"/>
</dbReference>
<dbReference type="GO" id="GO:0005737">
    <property type="term" value="C:cytoplasm"/>
    <property type="evidence" value="ECO:0007669"/>
    <property type="project" value="InterPro"/>
</dbReference>
<keyword evidence="4 7" id="KW-0547">Nucleotide-binding</keyword>
<keyword evidence="12" id="KW-1185">Reference proteome</keyword>
<evidence type="ECO:0000259" key="10">
    <source>
        <dbReference type="PROSITE" id="PS50263"/>
    </source>
</evidence>
<keyword evidence="5 7" id="KW-0067">ATP-binding</keyword>
<dbReference type="InterPro" id="IPR041856">
    <property type="entry name" value="NAD+_synth_C"/>
</dbReference>
<dbReference type="UniPathway" id="UPA00253">
    <property type="reaction ID" value="UER00334"/>
</dbReference>
<comment type="function">
    <text evidence="7">Catalyzes the ATP-dependent amidation of deamido-NAD to form NAD. Uses L-glutamine as a nitrogen source.</text>
</comment>
<dbReference type="OrthoDB" id="9803818at2"/>
<feature type="binding site" evidence="7">
    <location>
        <position position="449"/>
    </location>
    <ligand>
        <name>deamido-NAD(+)</name>
        <dbReference type="ChEBI" id="CHEBI:58437"/>
        <note>ligand shared between two neighboring subunits</note>
    </ligand>
</feature>
<evidence type="ECO:0000256" key="3">
    <source>
        <dbReference type="ARBA" id="ARBA00022598"/>
    </source>
</evidence>
<dbReference type="EMBL" id="CP002028">
    <property type="protein sequence ID" value="ADG82017.1"/>
    <property type="molecule type" value="Genomic_DNA"/>
</dbReference>
<evidence type="ECO:0000256" key="1">
    <source>
        <dbReference type="ARBA" id="ARBA00005188"/>
    </source>
</evidence>
<dbReference type="HOGENOM" id="CLU_025662_0_0_9"/>
<feature type="active site" description="For glutaminase activity" evidence="7">
    <location>
        <position position="116"/>
    </location>
</feature>
<dbReference type="CDD" id="cd07570">
    <property type="entry name" value="GAT_Gln-NAD-synth"/>
    <property type="match status" value="1"/>
</dbReference>
<dbReference type="GO" id="GO:0003952">
    <property type="term" value="F:NAD+ synthase (glutamine-hydrolyzing) activity"/>
    <property type="evidence" value="ECO:0007669"/>
    <property type="project" value="UniProtKB-UniRule"/>
</dbReference>
<dbReference type="RefSeq" id="WP_013120036.1">
    <property type="nucleotide sequence ID" value="NC_014152.1"/>
</dbReference>
<dbReference type="Proteomes" id="UP000002377">
    <property type="component" value="Chromosome"/>
</dbReference>
<evidence type="ECO:0000256" key="7">
    <source>
        <dbReference type="HAMAP-Rule" id="MF_02090"/>
    </source>
</evidence>
<dbReference type="InterPro" id="IPR003010">
    <property type="entry name" value="C-N_Hydrolase"/>
</dbReference>
<dbReference type="HAMAP" id="MF_02090">
    <property type="entry name" value="NadE_glutamine_dep"/>
    <property type="match status" value="1"/>
</dbReference>
<evidence type="ECO:0000256" key="6">
    <source>
        <dbReference type="ARBA" id="ARBA00023027"/>
    </source>
</evidence>
<evidence type="ECO:0000313" key="12">
    <source>
        <dbReference type="Proteomes" id="UP000002377"/>
    </source>
</evidence>
<dbReference type="AlphaFoldDB" id="D5XEE6"/>
<evidence type="ECO:0000256" key="5">
    <source>
        <dbReference type="ARBA" id="ARBA00022840"/>
    </source>
</evidence>
<dbReference type="PIRSF" id="PIRSF006630">
    <property type="entry name" value="NADS_GAT"/>
    <property type="match status" value="1"/>
</dbReference>
<evidence type="ECO:0000256" key="9">
    <source>
        <dbReference type="RuleBase" id="RU003811"/>
    </source>
</evidence>
<dbReference type="Pfam" id="PF02540">
    <property type="entry name" value="NAD_synthase"/>
    <property type="match status" value="1"/>
</dbReference>
<dbReference type="InterPro" id="IPR014729">
    <property type="entry name" value="Rossmann-like_a/b/a_fold"/>
</dbReference>
<feature type="binding site" evidence="7">
    <location>
        <position position="611"/>
    </location>
    <ligand>
        <name>deamido-NAD(+)</name>
        <dbReference type="ChEBI" id="CHEBI:58437"/>
        <note>ligand shared between two neighboring subunits</note>
    </ligand>
</feature>
<evidence type="ECO:0000313" key="11">
    <source>
        <dbReference type="EMBL" id="ADG82017.1"/>
    </source>
</evidence>
<comment type="caution">
    <text evidence="7">Lacks conserved residue(s) required for the propagation of feature annotation.</text>
</comment>
<dbReference type="InterPro" id="IPR036526">
    <property type="entry name" value="C-N_Hydrolase_sf"/>
</dbReference>
<gene>
    <name evidence="7" type="primary">nadE</name>
    <name evidence="11" type="ordered locus">TherJR_1153</name>
</gene>
<proteinExistence type="inferred from homology"/>
<dbReference type="NCBIfam" id="TIGR00552">
    <property type="entry name" value="nadE"/>
    <property type="match status" value="1"/>
</dbReference>
<evidence type="ECO:0000256" key="8">
    <source>
        <dbReference type="PIRNR" id="PIRNR006630"/>
    </source>
</evidence>
<keyword evidence="3 7" id="KW-0436">Ligase</keyword>
<dbReference type="CDD" id="cd00553">
    <property type="entry name" value="NAD_synthase"/>
    <property type="match status" value="1"/>
</dbReference>
<dbReference type="FunFam" id="3.40.50.620:FF:000155">
    <property type="entry name" value="Glutamine-dependent NAD(+) synthetase"/>
    <property type="match status" value="1"/>
</dbReference>
<protein>
    <recommendedName>
        <fullName evidence="7 8">Glutamine-dependent NAD(+) synthetase</fullName>
        <ecNumber evidence="7 8">6.3.5.1</ecNumber>
    </recommendedName>
    <alternativeName>
        <fullName evidence="7 8">NAD(+) synthase [glutamine-hydrolyzing]</fullName>
    </alternativeName>
</protein>
<dbReference type="eggNOG" id="COG0388">
    <property type="taxonomic scope" value="Bacteria"/>
</dbReference>
<keyword evidence="6 7" id="KW-0520">NAD</keyword>
<dbReference type="KEGG" id="tjr:TherJR_1153"/>
<evidence type="ECO:0000256" key="2">
    <source>
        <dbReference type="ARBA" id="ARBA00007145"/>
    </source>
</evidence>
<dbReference type="PANTHER" id="PTHR23090">
    <property type="entry name" value="NH 3 /GLUTAMINE-DEPENDENT NAD + SYNTHETASE"/>
    <property type="match status" value="1"/>
</dbReference>
<dbReference type="eggNOG" id="COG0171">
    <property type="taxonomic scope" value="Bacteria"/>
</dbReference>
<feature type="domain" description="CN hydrolase" evidence="10">
    <location>
        <begin position="7"/>
        <end position="272"/>
    </location>
</feature>
<feature type="active site" description="Nucleophile; for glutaminase activity" evidence="7">
    <location>
        <position position="172"/>
    </location>
</feature>
<evidence type="ECO:0000256" key="4">
    <source>
        <dbReference type="ARBA" id="ARBA00022741"/>
    </source>
</evidence>
<comment type="similarity">
    <text evidence="2 7 8">In the C-terminal section; belongs to the NAD synthetase family.</text>
</comment>
<accession>D5XEE6</accession>
<comment type="catalytic activity">
    <reaction evidence="7 8">
        <text>deamido-NAD(+) + L-glutamine + ATP + H2O = L-glutamate + AMP + diphosphate + NAD(+) + H(+)</text>
        <dbReference type="Rhea" id="RHEA:24384"/>
        <dbReference type="ChEBI" id="CHEBI:15377"/>
        <dbReference type="ChEBI" id="CHEBI:15378"/>
        <dbReference type="ChEBI" id="CHEBI:29985"/>
        <dbReference type="ChEBI" id="CHEBI:30616"/>
        <dbReference type="ChEBI" id="CHEBI:33019"/>
        <dbReference type="ChEBI" id="CHEBI:57540"/>
        <dbReference type="ChEBI" id="CHEBI:58359"/>
        <dbReference type="ChEBI" id="CHEBI:58437"/>
        <dbReference type="ChEBI" id="CHEBI:456215"/>
        <dbReference type="EC" id="6.3.5.1"/>
    </reaction>
</comment>
<feature type="binding site" evidence="7">
    <location>
        <begin position="483"/>
        <end position="486"/>
    </location>
    <ligand>
        <name>deamido-NAD(+)</name>
        <dbReference type="ChEBI" id="CHEBI:58437"/>
        <note>ligand shared between two neighboring subunits</note>
    </ligand>
</feature>
<organism evidence="11 12">
    <name type="scientific">Thermincola potens (strain JR)</name>
    <dbReference type="NCBI Taxonomy" id="635013"/>
    <lineage>
        <taxon>Bacteria</taxon>
        <taxon>Bacillati</taxon>
        <taxon>Bacillota</taxon>
        <taxon>Clostridia</taxon>
        <taxon>Eubacteriales</taxon>
        <taxon>Thermincolaceae</taxon>
        <taxon>Thermincola</taxon>
    </lineage>
</organism>
<dbReference type="GO" id="GO:0008795">
    <property type="term" value="F:NAD+ synthase activity"/>
    <property type="evidence" value="ECO:0007669"/>
    <property type="project" value="UniProtKB-UniRule"/>
</dbReference>
<dbReference type="PANTHER" id="PTHR23090:SF9">
    <property type="entry name" value="GLUTAMINE-DEPENDENT NAD(+) SYNTHETASE"/>
    <property type="match status" value="1"/>
</dbReference>
<feature type="binding site" evidence="7">
    <location>
        <position position="478"/>
    </location>
    <ligand>
        <name>deamido-NAD(+)</name>
        <dbReference type="ChEBI" id="CHEBI:58437"/>
        <note>ligand shared between two neighboring subunits</note>
    </ligand>
</feature>
<dbReference type="Pfam" id="PF00795">
    <property type="entry name" value="CN_hydrolase"/>
    <property type="match status" value="1"/>
</dbReference>
<dbReference type="NCBIfam" id="NF002730">
    <property type="entry name" value="PRK02628.1"/>
    <property type="match status" value="1"/>
</dbReference>
<comment type="similarity">
    <text evidence="9">Belongs to the NAD synthetase family.</text>
</comment>
<dbReference type="Gene3D" id="3.60.110.10">
    <property type="entry name" value="Carbon-nitrogen hydrolase"/>
    <property type="match status" value="1"/>
</dbReference>
<dbReference type="EC" id="6.3.5.1" evidence="7 8"/>
<dbReference type="FunFam" id="1.10.10.1140:FF:000001">
    <property type="entry name" value="Glutamine-dependent NAD(+) synthetase"/>
    <property type="match status" value="1"/>
</dbReference>
<feature type="active site" description="Proton acceptor; for glutaminase activity" evidence="7">
    <location>
        <position position="47"/>
    </location>
</feature>
<dbReference type="InterPro" id="IPR003694">
    <property type="entry name" value="NAD_synthase"/>
</dbReference>
<dbReference type="Gene3D" id="1.10.10.1140">
    <property type="entry name" value="Glutamine-dependent NAD+ synthetase, C-terminal domain"/>
    <property type="match status" value="1"/>
</dbReference>
<dbReference type="GO" id="GO:0005524">
    <property type="term" value="F:ATP binding"/>
    <property type="evidence" value="ECO:0007669"/>
    <property type="project" value="UniProtKB-UniRule"/>
</dbReference>
<dbReference type="SUPFAM" id="SSF56317">
    <property type="entry name" value="Carbon-nitrogen hydrolase"/>
    <property type="match status" value="1"/>
</dbReference>
<feature type="binding site" evidence="7">
    <location>
        <position position="473"/>
    </location>
    <ligand>
        <name>ATP</name>
        <dbReference type="ChEBI" id="CHEBI:30616"/>
    </ligand>
</feature>
<comment type="pathway">
    <text evidence="1 7 8">Cofactor biosynthesis; NAD(+) biosynthesis; NAD(+) from deamido-NAD(+) (L-Gln route): step 1/1.</text>
</comment>
<feature type="binding site" evidence="7">
    <location>
        <position position="205"/>
    </location>
    <ligand>
        <name>L-glutamine</name>
        <dbReference type="ChEBI" id="CHEBI:58359"/>
    </ligand>
</feature>
<name>D5XEE6_THEPJ</name>
<dbReference type="InterPro" id="IPR022310">
    <property type="entry name" value="NAD/GMP_synthase"/>
</dbReference>
<dbReference type="InterPro" id="IPR014445">
    <property type="entry name" value="Gln-dep_NAD_synthase"/>
</dbReference>
<sequence length="648" mass="72632">MPNYGFVRVGAATPKLRVADPAYNISEILKIVKEADEKNVAVLVFPELSITGYTCADLFGQKLLLEKAVEFLGELLQQTETLDVLTIVGLPLMVEHKLFNCGVAVHRGRILGAVPKIHLPNYKEFYEKRWFTSGHVLGQSVSEINLLGQYVPCGRIMIKAEKPSFLLGMEICEDLWAVIPPSSYLALNGADIIANLSAGNELVSKADYRRQLILQQSARCMCGYIYASAGVYESTTDLVFGGHNMIAENGILLKESERFKRDSSLIITEIDVERLASERMLNKTYADNYEINAGSRNFVIVETEFLKEYDMEDIGLERPVAPYPFVPGNPATVEERCREIFNIQVAGLAKRLQHTNMKHVVLGISGGLDSTLALLVTAQTFDTLHLPAENIVAVTMPGFGTTDITYTNALDLMKALHVTIREIDIKPACLQHFKDIGHNVQDLDITYENVQARERTQILMDLANNIGGLVVGTGDLSELALGWATYNGDHMSMYSVNCSIPKTLVKFLVRWVADNIVNEQTAEVLQKILNTPISPELLPPDTSGKIAQKTEDLIGPYELHDFFLYYTVRFGMHPKKVLFLADCAFKEKYSREEIKKWLKVFYNRFFSQQFKRSCLPDGPKVGTVSLSPRGDWRMPSDAEVRLWLAELD</sequence>
<dbReference type="STRING" id="635013.TherJR_1153"/>
<feature type="binding site" evidence="7">
    <location>
        <begin position="363"/>
        <end position="370"/>
    </location>
    <ligand>
        <name>ATP</name>
        <dbReference type="ChEBI" id="CHEBI:30616"/>
    </ligand>
</feature>
<dbReference type="Gene3D" id="3.40.50.620">
    <property type="entry name" value="HUPs"/>
    <property type="match status" value="1"/>
</dbReference>